<proteinExistence type="predicted"/>
<dbReference type="SMART" id="SM00799">
    <property type="entry name" value="DENN"/>
    <property type="match status" value="1"/>
</dbReference>
<dbReference type="AlphaFoldDB" id="A0A077ZE29"/>
<keyword evidence="2" id="KW-0344">Guanine-nucleotide releasing factor</keyword>
<dbReference type="InterPro" id="IPR039980">
    <property type="entry name" value="MADD"/>
</dbReference>
<dbReference type="PANTHER" id="PTHR13008:SF7">
    <property type="entry name" value="MAP KINASE-ACTIVATING DEATH DOMAIN PROTEIN"/>
    <property type="match status" value="1"/>
</dbReference>
<feature type="transmembrane region" description="Helical" evidence="4">
    <location>
        <begin position="232"/>
        <end position="254"/>
    </location>
</feature>
<reference evidence="6" key="2">
    <citation type="submission" date="2014-03" db="EMBL/GenBank/DDBJ databases">
        <title>The whipworm genome and dual-species transcriptomics of an intimate host-pathogen interaction.</title>
        <authorList>
            <person name="Foth B.J."/>
            <person name="Tsai I.J."/>
            <person name="Reid A.J."/>
            <person name="Bancroft A.J."/>
            <person name="Nichol S."/>
            <person name="Tracey A."/>
            <person name="Holroyd N."/>
            <person name="Cotton J.A."/>
            <person name="Stanley E.J."/>
            <person name="Zarowiecki M."/>
            <person name="Liu J.Z."/>
            <person name="Huckvale T."/>
            <person name="Cooper P.J."/>
            <person name="Grencis R.K."/>
            <person name="Berriman M."/>
        </authorList>
    </citation>
    <scope>NUCLEOTIDE SEQUENCE [LARGE SCALE GENOMIC DNA]</scope>
</reference>
<dbReference type="InterPro" id="IPR005113">
    <property type="entry name" value="uDENN_dom"/>
</dbReference>
<dbReference type="Pfam" id="PF23629">
    <property type="entry name" value="Death_MADD"/>
    <property type="match status" value="1"/>
</dbReference>
<keyword evidence="4" id="KW-0812">Transmembrane</keyword>
<dbReference type="Pfam" id="PF03456">
    <property type="entry name" value="uDENN"/>
    <property type="match status" value="1"/>
</dbReference>
<dbReference type="PANTHER" id="PTHR13008">
    <property type="entry name" value="MAP-KINASE ACTIVATING DEATH DOMAIN PROTEIN MADD /DENN/AEX-3 C.ELEGANS"/>
    <property type="match status" value="1"/>
</dbReference>
<dbReference type="OrthoDB" id="6282239at2759"/>
<dbReference type="InterPro" id="IPR043153">
    <property type="entry name" value="DENN_C"/>
</dbReference>
<name>A0A077ZE29_TRITR</name>
<dbReference type="GO" id="GO:0016020">
    <property type="term" value="C:membrane"/>
    <property type="evidence" value="ECO:0007669"/>
    <property type="project" value="UniProtKB-SubCell"/>
</dbReference>
<dbReference type="SMART" id="SM00800">
    <property type="entry name" value="uDENN"/>
    <property type="match status" value="1"/>
</dbReference>
<dbReference type="InterPro" id="IPR057469">
    <property type="entry name" value="PH_MADD"/>
</dbReference>
<dbReference type="InterPro" id="IPR037516">
    <property type="entry name" value="Tripartite_DENN"/>
</dbReference>
<dbReference type="Gene3D" id="3.30.450.200">
    <property type="match status" value="1"/>
</dbReference>
<dbReference type="InterPro" id="IPR056574">
    <property type="entry name" value="Death_MADD"/>
</dbReference>
<keyword evidence="3 4" id="KW-0472">Membrane</keyword>
<keyword evidence="4" id="KW-1133">Transmembrane helix</keyword>
<dbReference type="InterPro" id="IPR001194">
    <property type="entry name" value="cDENN_dom"/>
</dbReference>
<dbReference type="Proteomes" id="UP000030665">
    <property type="component" value="Unassembled WGS sequence"/>
</dbReference>
<dbReference type="Pfam" id="PF02141">
    <property type="entry name" value="DENN"/>
    <property type="match status" value="1"/>
</dbReference>
<comment type="subcellular location">
    <subcellularLocation>
        <location evidence="1">Membrane</location>
    </subcellularLocation>
</comment>
<feature type="transmembrane region" description="Helical" evidence="4">
    <location>
        <begin position="266"/>
        <end position="287"/>
    </location>
</feature>
<keyword evidence="7" id="KW-1185">Reference proteome</keyword>
<dbReference type="STRING" id="36087.A0A077ZE29"/>
<evidence type="ECO:0000259" key="5">
    <source>
        <dbReference type="PROSITE" id="PS50211"/>
    </source>
</evidence>
<dbReference type="GO" id="GO:0032483">
    <property type="term" value="P:regulation of Rab protein signal transduction"/>
    <property type="evidence" value="ECO:0007669"/>
    <property type="project" value="TreeGrafter"/>
</dbReference>
<organism evidence="6 7">
    <name type="scientific">Trichuris trichiura</name>
    <name type="common">Whipworm</name>
    <name type="synonym">Trichocephalus trichiurus</name>
    <dbReference type="NCBI Taxonomy" id="36087"/>
    <lineage>
        <taxon>Eukaryota</taxon>
        <taxon>Metazoa</taxon>
        <taxon>Ecdysozoa</taxon>
        <taxon>Nematoda</taxon>
        <taxon>Enoplea</taxon>
        <taxon>Dorylaimia</taxon>
        <taxon>Trichinellida</taxon>
        <taxon>Trichuridae</taxon>
        <taxon>Trichuris</taxon>
    </lineage>
</organism>
<protein>
    <submittedName>
        <fullName evidence="6">UDENN and DENN domain containing protein</fullName>
    </submittedName>
</protein>
<dbReference type="GO" id="GO:0005829">
    <property type="term" value="C:cytosol"/>
    <property type="evidence" value="ECO:0007669"/>
    <property type="project" value="TreeGrafter"/>
</dbReference>
<evidence type="ECO:0000256" key="4">
    <source>
        <dbReference type="SAM" id="Phobius"/>
    </source>
</evidence>
<dbReference type="PROSITE" id="PS50211">
    <property type="entry name" value="DENN"/>
    <property type="match status" value="1"/>
</dbReference>
<sequence>MNEKRMDLCPRLIDYLVIVGTLDAHGKFSRQISTNRSELLRRYPSCSHEDFILPSDVVSFCQPDSCTVSSSPVPNMRHTTSFIFALTEKDSAKIRYGVSLNFFQRLSLRGKRQKVHRRIYSLVSLCIISHHPFFTKFRQLLYVLRRLINCSNERIRSSDGVWEALLGVWLENISGAVMKEICELETWILKLLSAPVPAPGFTKLQLKFLPSDLHEPFIFALPNHVRFSLADFPIYLLFELLGAQGAFTVILCILLEQKVVMQSRDYNAVSICVLASIYLLYPLEYLFPVIPLLPPCFKGAEQLLLAPTPFVIGVPASFFEMRPFSVLPTDIVLVDLDSSKVLAINEAQKTILRISMVYNSCISWLLTVVRFFDSPNILGNFVEHIRVMRLYPRPVVALLTDSVYKSRPLPSPFVKELLQTQVCCRIFQRNVFFLWQGIDDPYLIGDKVKWYDEDLMLNEFDVISPDSTLSSAWSMHASVVAARGVTYSDGPLGEVEHVYTEPLRLEVPGFDSIFSNPNSAASSVISSASSVSTCNVDSENDFARLAQNLALKTNLAVIFSVDETSEQQHEAEAPVEQPRRRSSTKFPWIVSISSLNPRAVLDEVVEILIMAEIRINLRKRLAVLICPYMLNGWFCSSKNQQTVKEICDAVLAGQGAGVFALHKFRKLMEDENLRMMAARRLHQRWGTSESILDEYVDDVMVPRNIAKGIVRLLQAAIHGLEVSFQSVVPSCLASVMQILEIAHTHYWVKDLDMAAIAKQPYSGSVKQIRTAFSLWKVADPQNSFFIQGSQPRHIWSNVQFWENVFYDAVAQEREIVGMDLEPRDLVHSGDKKRLELEEDKLLATILHNLCALMVLTNCPKRAIAQKIRRLLGKTHIGLLYSQEINALLDNISLVSGNGIRLKVCGYQQLKKHSFTVHVGPDIFGDMMFMEISDDAVILRGINGSLVERWWFEQLVNMTYSPKTKVVCLWRRDSEGKVSLSKYYCKKCRSLYTYAKSAMEKAAAKGKVSLPGKELCGEFSIQDIETKLNGTLHIQINGLVISFGDDEWFIHLASIKKCNTSGGNIFLLEFLDHCTDQLIQRKYFSQMVSWSFSSNYVFACLFSLY</sequence>
<feature type="domain" description="UDENN" evidence="5">
    <location>
        <begin position="21"/>
        <end position="437"/>
    </location>
</feature>
<dbReference type="Gene3D" id="3.40.50.11500">
    <property type="match status" value="1"/>
</dbReference>
<evidence type="ECO:0000256" key="1">
    <source>
        <dbReference type="ARBA" id="ARBA00004370"/>
    </source>
</evidence>
<dbReference type="Pfam" id="PF25328">
    <property type="entry name" value="PH_MADD"/>
    <property type="match status" value="1"/>
</dbReference>
<evidence type="ECO:0000256" key="3">
    <source>
        <dbReference type="ARBA" id="ARBA00023136"/>
    </source>
</evidence>
<dbReference type="GO" id="GO:0042981">
    <property type="term" value="P:regulation of apoptotic process"/>
    <property type="evidence" value="ECO:0007669"/>
    <property type="project" value="TreeGrafter"/>
</dbReference>
<reference evidence="6" key="1">
    <citation type="submission" date="2014-01" db="EMBL/GenBank/DDBJ databases">
        <authorList>
            <person name="Aslett M."/>
        </authorList>
    </citation>
    <scope>NUCLEOTIDE SEQUENCE</scope>
</reference>
<dbReference type="EMBL" id="HG806262">
    <property type="protein sequence ID" value="CDW58094.1"/>
    <property type="molecule type" value="Genomic_DNA"/>
</dbReference>
<gene>
    <name evidence="6" type="ORF">TTRE_0000639701</name>
</gene>
<evidence type="ECO:0000313" key="7">
    <source>
        <dbReference type="Proteomes" id="UP000030665"/>
    </source>
</evidence>
<dbReference type="GO" id="GO:0005085">
    <property type="term" value="F:guanyl-nucleotide exchange factor activity"/>
    <property type="evidence" value="ECO:0007669"/>
    <property type="project" value="UniProtKB-KW"/>
</dbReference>
<evidence type="ECO:0000313" key="6">
    <source>
        <dbReference type="EMBL" id="CDW58094.1"/>
    </source>
</evidence>
<evidence type="ECO:0000256" key="2">
    <source>
        <dbReference type="ARBA" id="ARBA00022658"/>
    </source>
</evidence>
<accession>A0A077ZE29</accession>